<dbReference type="PIRSF" id="PIRSF016493">
    <property type="entry name" value="Glycyl_aminpptds"/>
    <property type="match status" value="1"/>
</dbReference>
<dbReference type="Gene3D" id="2.60.40.3650">
    <property type="match status" value="1"/>
</dbReference>
<evidence type="ECO:0000259" key="2">
    <source>
        <dbReference type="Pfam" id="PF17820"/>
    </source>
</evidence>
<name>A0A222G6M9_9GAMM</name>
<dbReference type="OrthoDB" id="9778516at2"/>
<dbReference type="InterPro" id="IPR027268">
    <property type="entry name" value="Peptidase_M4/M1_CTD_sf"/>
</dbReference>
<evidence type="ECO:0000259" key="3">
    <source>
        <dbReference type="Pfam" id="PF17899"/>
    </source>
</evidence>
<dbReference type="SUPFAM" id="SSF50156">
    <property type="entry name" value="PDZ domain-like"/>
    <property type="match status" value="1"/>
</dbReference>
<reference evidence="4 5" key="1">
    <citation type="submission" date="2017-08" db="EMBL/GenBank/DDBJ databases">
        <title>Complete genome of Colwellia sp. NB097-1, a psychrophile bacterium ioslated from Bering Sea.</title>
        <authorList>
            <person name="Chen X."/>
        </authorList>
    </citation>
    <scope>NUCLEOTIDE SEQUENCE [LARGE SCALE GENOMIC DNA]</scope>
    <source>
        <strain evidence="4 5">NB097-1</strain>
    </source>
</reference>
<dbReference type="Proteomes" id="UP000202259">
    <property type="component" value="Chromosome"/>
</dbReference>
<dbReference type="Pfam" id="PF05299">
    <property type="entry name" value="Peptidase_M61"/>
    <property type="match status" value="1"/>
</dbReference>
<dbReference type="SUPFAM" id="SSF55486">
    <property type="entry name" value="Metalloproteases ('zincins'), catalytic domain"/>
    <property type="match status" value="1"/>
</dbReference>
<dbReference type="KEGG" id="cber:B5D82_07180"/>
<protein>
    <recommendedName>
        <fullName evidence="6">Peptidase M61</fullName>
    </recommendedName>
</protein>
<dbReference type="RefSeq" id="WP_081150302.1">
    <property type="nucleotide sequence ID" value="NZ_CP020465.1"/>
</dbReference>
<evidence type="ECO:0000313" key="4">
    <source>
        <dbReference type="EMBL" id="ASP47557.1"/>
    </source>
</evidence>
<dbReference type="InterPro" id="IPR007963">
    <property type="entry name" value="Peptidase_M61_catalytic"/>
</dbReference>
<dbReference type="EMBL" id="CP020465">
    <property type="protein sequence ID" value="ASP47557.1"/>
    <property type="molecule type" value="Genomic_DNA"/>
</dbReference>
<dbReference type="Gene3D" id="1.10.390.10">
    <property type="entry name" value="Neutral Protease Domain 2"/>
    <property type="match status" value="1"/>
</dbReference>
<proteinExistence type="predicted"/>
<dbReference type="Gene3D" id="2.30.42.10">
    <property type="match status" value="1"/>
</dbReference>
<feature type="domain" description="Peptidase M61 catalytic" evidence="1">
    <location>
        <begin position="274"/>
        <end position="390"/>
    </location>
</feature>
<feature type="domain" description="PDZ" evidence="2">
    <location>
        <begin position="505"/>
        <end position="543"/>
    </location>
</feature>
<organism evidence="4 5">
    <name type="scientific">Cognaticolwellia beringensis</name>
    <dbReference type="NCBI Taxonomy" id="1967665"/>
    <lineage>
        <taxon>Bacteria</taxon>
        <taxon>Pseudomonadati</taxon>
        <taxon>Pseudomonadota</taxon>
        <taxon>Gammaproteobacteria</taxon>
        <taxon>Alteromonadales</taxon>
        <taxon>Colwelliaceae</taxon>
        <taxon>Cognaticolwellia</taxon>
    </lineage>
</organism>
<gene>
    <name evidence="4" type="ORF">B5D82_07180</name>
</gene>
<sequence length="597" mass="67755">MIQYQICPINPNSHLFEVLLSFKSTPGQSYTLTLPAWLPGSYMIRDFAKSITEICAYDSNQQAISLSKIDKQTWTLQASDEQVQVRYQVFAFDLSVRTAYLDSQRGFFNGSSTFLQVQELSEQTCQLTIQPSTLVEHNQWRVATGLPRAQGTEKYQFGQYIADNYQHLIDCPVAIGEFDSTEFTVEGVVHHLVFTSKHYGDTERLAADISKLCQHHISVFGEAPFKEYWFITHLLANGFGGLEHKNSTILQASRFDLPNPQQSSAERTEDYKTFLSLCSHEYFHAWNVCRIKPKEFVPYNLKQESYTKQLWAFEGITSYYDDFSLYRTGLINFEEYLAILAKAATRVNRGVGELKQSVTASSFDAWTKFYQQGPDAVNNIVSYYVKGALIALWLDLTIRSKSNGRYSLDTLMRELWIHFGRTNIGTSEEDFINIANLLCGEDISSTFKHYLYSNERIDLTSHLASYGVALQKQKFKKLNSVETTSAEHYHAYFGAQYKAQSFGLTITQVLENSPAATAGLAVNDILIAVDKVKVTEQSLQALFDHSPANSELICHFFRDDQLLSSTITVTDSPLAGIAFNVIDESLVKRWQDIISIE</sequence>
<dbReference type="InterPro" id="IPR041489">
    <property type="entry name" value="PDZ_6"/>
</dbReference>
<keyword evidence="5" id="KW-1185">Reference proteome</keyword>
<dbReference type="InterPro" id="IPR040756">
    <property type="entry name" value="Peptidase_M61_N"/>
</dbReference>
<dbReference type="AlphaFoldDB" id="A0A222G6M9"/>
<dbReference type="Pfam" id="PF17820">
    <property type="entry name" value="PDZ_6"/>
    <property type="match status" value="1"/>
</dbReference>
<dbReference type="InterPro" id="IPR024191">
    <property type="entry name" value="Peptidase_M61"/>
</dbReference>
<evidence type="ECO:0000259" key="1">
    <source>
        <dbReference type="Pfam" id="PF05299"/>
    </source>
</evidence>
<accession>A0A222G6M9</accession>
<evidence type="ECO:0008006" key="6">
    <source>
        <dbReference type="Google" id="ProtNLM"/>
    </source>
</evidence>
<evidence type="ECO:0000313" key="5">
    <source>
        <dbReference type="Proteomes" id="UP000202259"/>
    </source>
</evidence>
<feature type="domain" description="Peptidase M61 N-terminal" evidence="3">
    <location>
        <begin position="3"/>
        <end position="177"/>
    </location>
</feature>
<dbReference type="InterPro" id="IPR036034">
    <property type="entry name" value="PDZ_sf"/>
</dbReference>
<dbReference type="Pfam" id="PF17899">
    <property type="entry name" value="Peptidase_M61_N"/>
    <property type="match status" value="1"/>
</dbReference>